<dbReference type="PROSITE" id="PS51703">
    <property type="entry name" value="DZF"/>
    <property type="match status" value="1"/>
</dbReference>
<evidence type="ECO:0000313" key="4">
    <source>
        <dbReference type="Proteomes" id="UP000472262"/>
    </source>
</evidence>
<evidence type="ECO:0000256" key="1">
    <source>
        <dbReference type="SAM" id="MobiDB-lite"/>
    </source>
</evidence>
<reference evidence="3" key="2">
    <citation type="submission" date="2025-09" db="UniProtKB">
        <authorList>
            <consortium name="Ensembl"/>
        </authorList>
    </citation>
    <scope>IDENTIFICATION</scope>
</reference>
<feature type="compositionally biased region" description="Low complexity" evidence="1">
    <location>
        <begin position="60"/>
        <end position="74"/>
    </location>
</feature>
<dbReference type="GO" id="GO:0003727">
    <property type="term" value="F:single-stranded RNA binding"/>
    <property type="evidence" value="ECO:0007669"/>
    <property type="project" value="TreeGrafter"/>
</dbReference>
<dbReference type="InterPro" id="IPR049401">
    <property type="entry name" value="DZF_dom_N"/>
</dbReference>
<dbReference type="InterPro" id="IPR006561">
    <property type="entry name" value="DZF_dom"/>
</dbReference>
<dbReference type="Proteomes" id="UP000472262">
    <property type="component" value="Unassembled WGS sequence"/>
</dbReference>
<feature type="domain" description="DZF" evidence="2">
    <location>
        <begin position="14"/>
        <end position="197"/>
    </location>
</feature>
<dbReference type="Pfam" id="PF07528">
    <property type="entry name" value="DZF_N"/>
    <property type="match status" value="1"/>
</dbReference>
<evidence type="ECO:0000313" key="3">
    <source>
        <dbReference type="Ensembl" id="ENSSGRP00000019164.1"/>
    </source>
</evidence>
<dbReference type="InterPro" id="IPR043519">
    <property type="entry name" value="NT_sf"/>
</dbReference>
<feature type="compositionally biased region" description="Acidic residues" evidence="1">
    <location>
        <begin position="75"/>
        <end position="87"/>
    </location>
</feature>
<dbReference type="GO" id="GO:0003725">
    <property type="term" value="F:double-stranded RNA binding"/>
    <property type="evidence" value="ECO:0007669"/>
    <property type="project" value="TreeGrafter"/>
</dbReference>
<accession>A0A672L6N3</accession>
<dbReference type="Ensembl" id="ENSSGRT00000020690.1">
    <property type="protein sequence ID" value="ENSSGRP00000019164.1"/>
    <property type="gene ID" value="ENSSGRG00000011572.1"/>
</dbReference>
<dbReference type="GO" id="GO:0071011">
    <property type="term" value="C:precatalytic spliceosome"/>
    <property type="evidence" value="ECO:0007669"/>
    <property type="project" value="TreeGrafter"/>
</dbReference>
<sequence>IPPSTTPTGFRSIRSFGNDDRHVMAKHSTIYPSSEALEAVQSLVSTVERTLKHVSDWMDQTQASQSNQSNSASTQEEETEASVDESPEGSTKWVEGRVLYDMDLELVLMCREKPTETLLCTVCDNLPQQIEKLTEEKYEVQSSIPEAAILVCTKTEPKLTLKVTLTSPQMTDDGETEEQGLCLHVTNVSPFHLVNRR</sequence>
<dbReference type="PANTHER" id="PTHR45762:SF1">
    <property type="entry name" value="SPERMATID PERINUCLEAR RNA-BINDING PROTEIN"/>
    <property type="match status" value="1"/>
</dbReference>
<dbReference type="Gene3D" id="3.30.460.10">
    <property type="entry name" value="Beta Polymerase, domain 2"/>
    <property type="match status" value="1"/>
</dbReference>
<proteinExistence type="predicted"/>
<keyword evidence="4" id="KW-1185">Reference proteome</keyword>
<gene>
    <name evidence="3" type="primary">LOC107595569</name>
</gene>
<organism evidence="3 4">
    <name type="scientific">Sinocyclocheilus grahami</name>
    <name type="common">Dianchi golden-line fish</name>
    <name type="synonym">Barbus grahami</name>
    <dbReference type="NCBI Taxonomy" id="75366"/>
    <lineage>
        <taxon>Eukaryota</taxon>
        <taxon>Metazoa</taxon>
        <taxon>Chordata</taxon>
        <taxon>Craniata</taxon>
        <taxon>Vertebrata</taxon>
        <taxon>Euteleostomi</taxon>
        <taxon>Actinopterygii</taxon>
        <taxon>Neopterygii</taxon>
        <taxon>Teleostei</taxon>
        <taxon>Ostariophysi</taxon>
        <taxon>Cypriniformes</taxon>
        <taxon>Cyprinidae</taxon>
        <taxon>Cyprininae</taxon>
        <taxon>Sinocyclocheilus</taxon>
    </lineage>
</organism>
<evidence type="ECO:0000259" key="2">
    <source>
        <dbReference type="PROSITE" id="PS51703"/>
    </source>
</evidence>
<reference evidence="3" key="1">
    <citation type="submission" date="2025-08" db="UniProtKB">
        <authorList>
            <consortium name="Ensembl"/>
        </authorList>
    </citation>
    <scope>IDENTIFICATION</scope>
</reference>
<dbReference type="AlphaFoldDB" id="A0A672L6N3"/>
<dbReference type="PANTHER" id="PTHR45762">
    <property type="entry name" value="ZINC FINGER RNA-BINDING PROTEIN"/>
    <property type="match status" value="1"/>
</dbReference>
<protein>
    <submittedName>
        <fullName evidence="3">Spermatid perinuclear RNA binding protein</fullName>
    </submittedName>
</protein>
<feature type="region of interest" description="Disordered" evidence="1">
    <location>
        <begin position="60"/>
        <end position="90"/>
    </location>
</feature>
<name>A0A672L6N3_SINGR</name>